<dbReference type="Proteomes" id="UP000499080">
    <property type="component" value="Unassembled WGS sequence"/>
</dbReference>
<name>A0A4Y2ITG7_ARAVE</name>
<sequence length="118" mass="13401">MSPGTGTWGGILFKVGCWVYWHKSKVWLYCAKRMIDKQVHGDKIYGVKVKKADKILLLFPMPLVLVLSWTKSKSSLAHRKSRTIDERFMVKEESAASAGTRPWTPEGRSLTVSIAFML</sequence>
<accession>A0A4Y2ITG7</accession>
<dbReference type="AlphaFoldDB" id="A0A4Y2ITG7"/>
<protein>
    <submittedName>
        <fullName evidence="1">Uncharacterized protein</fullName>
    </submittedName>
</protein>
<keyword evidence="2" id="KW-1185">Reference proteome</keyword>
<evidence type="ECO:0000313" key="1">
    <source>
        <dbReference type="EMBL" id="GBM80529.1"/>
    </source>
</evidence>
<reference evidence="1 2" key="1">
    <citation type="journal article" date="2019" name="Sci. Rep.">
        <title>Orb-weaving spider Araneus ventricosus genome elucidates the spidroin gene catalogue.</title>
        <authorList>
            <person name="Kono N."/>
            <person name="Nakamura H."/>
            <person name="Ohtoshi R."/>
            <person name="Moran D.A.P."/>
            <person name="Shinohara A."/>
            <person name="Yoshida Y."/>
            <person name="Fujiwara M."/>
            <person name="Mori M."/>
            <person name="Tomita M."/>
            <person name="Arakawa K."/>
        </authorList>
    </citation>
    <scope>NUCLEOTIDE SEQUENCE [LARGE SCALE GENOMIC DNA]</scope>
</reference>
<evidence type="ECO:0000313" key="2">
    <source>
        <dbReference type="Proteomes" id="UP000499080"/>
    </source>
</evidence>
<organism evidence="1 2">
    <name type="scientific">Araneus ventricosus</name>
    <name type="common">Orbweaver spider</name>
    <name type="synonym">Epeira ventricosa</name>
    <dbReference type="NCBI Taxonomy" id="182803"/>
    <lineage>
        <taxon>Eukaryota</taxon>
        <taxon>Metazoa</taxon>
        <taxon>Ecdysozoa</taxon>
        <taxon>Arthropoda</taxon>
        <taxon>Chelicerata</taxon>
        <taxon>Arachnida</taxon>
        <taxon>Araneae</taxon>
        <taxon>Araneomorphae</taxon>
        <taxon>Entelegynae</taxon>
        <taxon>Araneoidea</taxon>
        <taxon>Araneidae</taxon>
        <taxon>Araneus</taxon>
    </lineage>
</organism>
<dbReference type="EMBL" id="BGPR01002889">
    <property type="protein sequence ID" value="GBM80529.1"/>
    <property type="molecule type" value="Genomic_DNA"/>
</dbReference>
<comment type="caution">
    <text evidence="1">The sequence shown here is derived from an EMBL/GenBank/DDBJ whole genome shotgun (WGS) entry which is preliminary data.</text>
</comment>
<gene>
    <name evidence="1" type="ORF">AVEN_94572_1</name>
</gene>
<proteinExistence type="predicted"/>